<keyword evidence="8 12" id="KW-0735">Signal-anchor</keyword>
<dbReference type="Proteomes" id="UP000269157">
    <property type="component" value="Unassembled WGS sequence"/>
</dbReference>
<dbReference type="InterPro" id="IPR023471">
    <property type="entry name" value="CtaG/Cox11_dom_sf"/>
</dbReference>
<feature type="topological domain" description="Cytoplasmic" evidence="12">
    <location>
        <begin position="1"/>
        <end position="10"/>
    </location>
</feature>
<accession>A0A497X663</accession>
<comment type="function">
    <text evidence="1 12">Exerts its effect at some terminal stage of cytochrome c oxidase synthesis, probably by being involved in the insertion of the copper B into subunit I.</text>
</comment>
<dbReference type="FunFam" id="2.60.370.10:FF:000001">
    <property type="entry name" value="COX11 cytochrome c oxidase assembly homolog"/>
    <property type="match status" value="1"/>
</dbReference>
<dbReference type="SUPFAM" id="SSF110111">
    <property type="entry name" value="Ctag/Cox11"/>
    <property type="match status" value="1"/>
</dbReference>
<dbReference type="AlphaFoldDB" id="A0A497X663"/>
<dbReference type="GO" id="GO:0008535">
    <property type="term" value="P:respiratory chain complex IV assembly"/>
    <property type="evidence" value="ECO:0007669"/>
    <property type="project" value="UniProtKB-UniRule"/>
</dbReference>
<keyword evidence="5 12" id="KW-1003">Cell membrane</keyword>
<dbReference type="PIRSF" id="PIRSF005413">
    <property type="entry name" value="COX11"/>
    <property type="match status" value="1"/>
</dbReference>
<evidence type="ECO:0000256" key="10">
    <source>
        <dbReference type="ARBA" id="ARBA00023008"/>
    </source>
</evidence>
<gene>
    <name evidence="12" type="primary">ctaG</name>
    <name evidence="14" type="ORF">BCF46_0835</name>
</gene>
<dbReference type="PANTHER" id="PTHR21320:SF3">
    <property type="entry name" value="CYTOCHROME C OXIDASE ASSEMBLY PROTEIN COX11, MITOCHONDRIAL-RELATED"/>
    <property type="match status" value="1"/>
</dbReference>
<dbReference type="GO" id="GO:0005886">
    <property type="term" value="C:plasma membrane"/>
    <property type="evidence" value="ECO:0007669"/>
    <property type="project" value="UniProtKB-SubCell"/>
</dbReference>
<evidence type="ECO:0000256" key="2">
    <source>
        <dbReference type="ARBA" id="ARBA00004382"/>
    </source>
</evidence>
<keyword evidence="9 12" id="KW-1133">Transmembrane helix</keyword>
<dbReference type="Pfam" id="PF04442">
    <property type="entry name" value="CtaG_Cox11"/>
    <property type="match status" value="1"/>
</dbReference>
<keyword evidence="15" id="KW-1185">Reference proteome</keyword>
<keyword evidence="7 12" id="KW-0812">Transmembrane</keyword>
<evidence type="ECO:0000256" key="5">
    <source>
        <dbReference type="ARBA" id="ARBA00022475"/>
    </source>
</evidence>
<evidence type="ECO:0000256" key="3">
    <source>
        <dbReference type="ARBA" id="ARBA00009620"/>
    </source>
</evidence>
<dbReference type="NCBIfam" id="NF003465">
    <property type="entry name" value="PRK05089.1"/>
    <property type="match status" value="1"/>
</dbReference>
<dbReference type="GO" id="GO:0005507">
    <property type="term" value="F:copper ion binding"/>
    <property type="evidence" value="ECO:0007669"/>
    <property type="project" value="InterPro"/>
</dbReference>
<evidence type="ECO:0000256" key="7">
    <source>
        <dbReference type="ARBA" id="ARBA00022692"/>
    </source>
</evidence>
<dbReference type="RefSeq" id="WP_121021957.1">
    <property type="nucleotide sequence ID" value="NZ_RCCE01000001.1"/>
</dbReference>
<protein>
    <recommendedName>
        <fullName evidence="4 12">Cytochrome c oxidase assembly protein CtaG</fullName>
    </recommendedName>
</protein>
<evidence type="ECO:0000256" key="9">
    <source>
        <dbReference type="ARBA" id="ARBA00022989"/>
    </source>
</evidence>
<dbReference type="InterPro" id="IPR007533">
    <property type="entry name" value="Cyt_c_oxidase_assmbl_CtaG"/>
</dbReference>
<name>A0A497X663_9RHOB</name>
<comment type="subcellular location">
    <subcellularLocation>
        <location evidence="2 12">Cell inner membrane</location>
        <topology evidence="2 12">Single-pass type II membrane protein</topology>
        <orientation evidence="2 12">Periplasmic side</orientation>
    </subcellularLocation>
</comment>
<dbReference type="HAMAP" id="MF_00155">
    <property type="entry name" value="CtaG"/>
    <property type="match status" value="1"/>
</dbReference>
<keyword evidence="10 12" id="KW-0186">Copper</keyword>
<evidence type="ECO:0000256" key="8">
    <source>
        <dbReference type="ARBA" id="ARBA00022968"/>
    </source>
</evidence>
<dbReference type="PANTHER" id="PTHR21320">
    <property type="entry name" value="CYTOCHROME C OXIDASE ASSEMBLY PROTEIN COX11-RELATED"/>
    <property type="match status" value="1"/>
</dbReference>
<sequence>MARKLDPKQRTMAVLVGVVLTMGALGFASVPLYDLFCRVTGYGGTTAQADADSDVILDRTINVRFDGSLSSNMAWEFKPVQREMTVRIGETGLAFYEAYNPTDRPIAGQASYNVFPFTAGGYFNKIACFCFTEQVLQPGERIQMPVTFFVDPEIVDDPDAKFVEEITLSYTFYEIDLPDGGAQAALTPEQPAKTTEYN</sequence>
<proteinExistence type="inferred from homology"/>
<evidence type="ECO:0000256" key="6">
    <source>
        <dbReference type="ARBA" id="ARBA00022519"/>
    </source>
</evidence>
<evidence type="ECO:0000256" key="11">
    <source>
        <dbReference type="ARBA" id="ARBA00023136"/>
    </source>
</evidence>
<keyword evidence="6 12" id="KW-0997">Cell inner membrane</keyword>
<organism evidence="14 15">
    <name type="scientific">Litoreibacter meonggei</name>
    <dbReference type="NCBI Taxonomy" id="1049199"/>
    <lineage>
        <taxon>Bacteria</taxon>
        <taxon>Pseudomonadati</taxon>
        <taxon>Pseudomonadota</taxon>
        <taxon>Alphaproteobacteria</taxon>
        <taxon>Rhodobacterales</taxon>
        <taxon>Roseobacteraceae</taxon>
        <taxon>Litoreibacter</taxon>
    </lineage>
</organism>
<feature type="transmembrane region" description="Helical" evidence="13">
    <location>
        <begin position="12"/>
        <end position="33"/>
    </location>
</feature>
<dbReference type="Gene3D" id="2.60.370.10">
    <property type="entry name" value="Ctag/Cox11"/>
    <property type="match status" value="1"/>
</dbReference>
<evidence type="ECO:0000256" key="1">
    <source>
        <dbReference type="ARBA" id="ARBA00004007"/>
    </source>
</evidence>
<evidence type="ECO:0000256" key="12">
    <source>
        <dbReference type="HAMAP-Rule" id="MF_00155"/>
    </source>
</evidence>
<dbReference type="EMBL" id="RCCE01000001">
    <property type="protein sequence ID" value="RLJ60632.1"/>
    <property type="molecule type" value="Genomic_DNA"/>
</dbReference>
<evidence type="ECO:0000256" key="13">
    <source>
        <dbReference type="SAM" id="Phobius"/>
    </source>
</evidence>
<evidence type="ECO:0000256" key="4">
    <source>
        <dbReference type="ARBA" id="ARBA00015384"/>
    </source>
</evidence>
<dbReference type="OrthoDB" id="9804841at2"/>
<keyword evidence="11 12" id="KW-0472">Membrane</keyword>
<comment type="caution">
    <text evidence="14">The sequence shown here is derived from an EMBL/GenBank/DDBJ whole genome shotgun (WGS) entry which is preliminary data.</text>
</comment>
<comment type="similarity">
    <text evidence="3 12">Belongs to the COX11/CtaG family.</text>
</comment>
<evidence type="ECO:0000313" key="15">
    <source>
        <dbReference type="Proteomes" id="UP000269157"/>
    </source>
</evidence>
<reference evidence="14 15" key="1">
    <citation type="submission" date="2018-10" db="EMBL/GenBank/DDBJ databases">
        <title>Genomic Encyclopedia of Archaeal and Bacterial Type Strains, Phase II (KMG-II): from individual species to whole genera.</title>
        <authorList>
            <person name="Goeker M."/>
        </authorList>
    </citation>
    <scope>NUCLEOTIDE SEQUENCE [LARGE SCALE GENOMIC DNA]</scope>
    <source>
        <strain evidence="14 15">DSM 29466</strain>
    </source>
</reference>
<feature type="topological domain" description="Periplasmic" evidence="12">
    <location>
        <begin position="30"/>
        <end position="198"/>
    </location>
</feature>
<evidence type="ECO:0000313" key="14">
    <source>
        <dbReference type="EMBL" id="RLJ60632.1"/>
    </source>
</evidence>